<dbReference type="EMBL" id="JAYXHS010000003">
    <property type="protein sequence ID" value="MEC5387179.1"/>
    <property type="molecule type" value="Genomic_DNA"/>
</dbReference>
<evidence type="ECO:0000256" key="1">
    <source>
        <dbReference type="SAM" id="MobiDB-lite"/>
    </source>
</evidence>
<evidence type="ECO:0000313" key="3">
    <source>
        <dbReference type="Proteomes" id="UP001331561"/>
    </source>
</evidence>
<feature type="region of interest" description="Disordered" evidence="1">
    <location>
        <begin position="87"/>
        <end position="114"/>
    </location>
</feature>
<feature type="compositionally biased region" description="Basic residues" evidence="1">
    <location>
        <begin position="102"/>
        <end position="114"/>
    </location>
</feature>
<comment type="caution">
    <text evidence="2">The sequence shown here is derived from an EMBL/GenBank/DDBJ whole genome shotgun (WGS) entry which is preliminary data.</text>
</comment>
<protein>
    <submittedName>
        <fullName evidence="2">Uncharacterized protein</fullName>
    </submittedName>
</protein>
<proteinExistence type="predicted"/>
<accession>A0ABU6K6G1</accession>
<gene>
    <name evidence="2" type="ORF">VVD49_15730</name>
</gene>
<evidence type="ECO:0000313" key="2">
    <source>
        <dbReference type="EMBL" id="MEC5387179.1"/>
    </source>
</evidence>
<dbReference type="RefSeq" id="WP_327600156.1">
    <property type="nucleotide sequence ID" value="NZ_JAYXHS010000003.1"/>
</dbReference>
<name>A0ABU6K6G1_9RHOO</name>
<sequence length="114" mass="12923">MLPQFTQQERALRPFFVACDFLSTGTKALSAPRTVLGLEPFERASPASTLHDQRDAHAIAEFESCQEIVASNEALYRTGNVVTRHLIPDKPGLPRPRDRPFLKHNARRMARVRQ</sequence>
<dbReference type="Proteomes" id="UP001331561">
    <property type="component" value="Unassembled WGS sequence"/>
</dbReference>
<organism evidence="2 3">
    <name type="scientific">Uliginosibacterium silvisoli</name>
    <dbReference type="NCBI Taxonomy" id="3114758"/>
    <lineage>
        <taxon>Bacteria</taxon>
        <taxon>Pseudomonadati</taxon>
        <taxon>Pseudomonadota</taxon>
        <taxon>Betaproteobacteria</taxon>
        <taxon>Rhodocyclales</taxon>
        <taxon>Zoogloeaceae</taxon>
        <taxon>Uliginosibacterium</taxon>
    </lineage>
</organism>
<reference evidence="2 3" key="1">
    <citation type="submission" date="2024-01" db="EMBL/GenBank/DDBJ databases">
        <title>Uliginosibacterium soil sp. nov.</title>
        <authorList>
            <person name="Lv Y."/>
        </authorList>
    </citation>
    <scope>NUCLEOTIDE SEQUENCE [LARGE SCALE GENOMIC DNA]</scope>
    <source>
        <strain evidence="2 3">H3</strain>
    </source>
</reference>
<keyword evidence="3" id="KW-1185">Reference proteome</keyword>